<dbReference type="PANTHER" id="PTHR23028:SF53">
    <property type="entry name" value="ACYL_TRANSF_3 DOMAIN-CONTAINING PROTEIN"/>
    <property type="match status" value="1"/>
</dbReference>
<dbReference type="Proteomes" id="UP000781710">
    <property type="component" value="Unassembled WGS sequence"/>
</dbReference>
<dbReference type="InterPro" id="IPR002656">
    <property type="entry name" value="Acyl_transf_3_dom"/>
</dbReference>
<accession>A0ABQ6ZI66</accession>
<feature type="transmembrane region" description="Helical" evidence="1">
    <location>
        <begin position="269"/>
        <end position="288"/>
    </location>
</feature>
<keyword evidence="4" id="KW-1185">Reference proteome</keyword>
<sequence>MGTAPGPAPQGRYYIALDGARGIFFLCILSLHVLEVWNHLPLPSVLGLAYAGLQWSWMAVDMFFILSGFLITGILLQMRGIRYATRTFYFRRSLRIFPPYYLVLALLAVWWVWEAGSIRAMTEKSHLSFWVYLQNFYVARNGWGDFRPVTHLWSLAVEEQFYLLWPLLVLMLPVRRLWWILIGLFFLAILLRVTMVLTGFSGVAIYVLLFTRLDDLAAGSLLALIASSAAGREVLARWAYRLMLAGLAGVAVIWAVRGKYWLLDPVVQMFGYTANIVFGAGLLSLLAFRDNGPIVRALFVNPVMRWLGARSYAAYLLHFPIAIGTQRVLEAHGSDPLDGILSTWVITAVLTMVLAELSWRYWETPWLSLRHRYQPGKARAPSAG</sequence>
<evidence type="ECO:0000259" key="2">
    <source>
        <dbReference type="Pfam" id="PF01757"/>
    </source>
</evidence>
<dbReference type="Pfam" id="PF01757">
    <property type="entry name" value="Acyl_transf_3"/>
    <property type="match status" value="1"/>
</dbReference>
<feature type="transmembrane region" description="Helical" evidence="1">
    <location>
        <begin position="54"/>
        <end position="76"/>
    </location>
</feature>
<reference evidence="3 4" key="1">
    <citation type="submission" date="2017-10" db="EMBL/GenBank/DDBJ databases">
        <title>Whole genome sequencing of members of genus Pseudoxanthomonas.</title>
        <authorList>
            <person name="Kumar S."/>
            <person name="Bansal K."/>
            <person name="Kaur A."/>
            <person name="Patil P."/>
            <person name="Sharma S."/>
            <person name="Patil P.B."/>
        </authorList>
    </citation>
    <scope>NUCLEOTIDE SEQUENCE [LARGE SCALE GENOMIC DNA]</scope>
    <source>
        <strain evidence="3 4">DSM 17109</strain>
    </source>
</reference>
<feature type="transmembrane region" description="Helical" evidence="1">
    <location>
        <begin position="309"/>
        <end position="329"/>
    </location>
</feature>
<keyword evidence="1" id="KW-0472">Membrane</keyword>
<feature type="transmembrane region" description="Helical" evidence="1">
    <location>
        <begin position="203"/>
        <end position="226"/>
    </location>
</feature>
<feature type="transmembrane region" description="Helical" evidence="1">
    <location>
        <begin position="238"/>
        <end position="257"/>
    </location>
</feature>
<name>A0ABQ6ZI66_9GAMM</name>
<evidence type="ECO:0000313" key="4">
    <source>
        <dbReference type="Proteomes" id="UP000781710"/>
    </source>
</evidence>
<keyword evidence="1" id="KW-1133">Transmembrane helix</keyword>
<dbReference type="PANTHER" id="PTHR23028">
    <property type="entry name" value="ACETYLTRANSFERASE"/>
    <property type="match status" value="1"/>
</dbReference>
<feature type="transmembrane region" description="Helical" evidence="1">
    <location>
        <begin position="341"/>
        <end position="362"/>
    </location>
</feature>
<proteinExistence type="predicted"/>
<dbReference type="EMBL" id="PDWW01000008">
    <property type="protein sequence ID" value="KAF1725635.1"/>
    <property type="molecule type" value="Genomic_DNA"/>
</dbReference>
<dbReference type="InterPro" id="IPR050879">
    <property type="entry name" value="Acyltransferase_3"/>
</dbReference>
<protein>
    <recommendedName>
        <fullName evidence="2">Acyltransferase 3 domain-containing protein</fullName>
    </recommendedName>
</protein>
<feature type="transmembrane region" description="Helical" evidence="1">
    <location>
        <begin position="152"/>
        <end position="170"/>
    </location>
</feature>
<keyword evidence="1" id="KW-0812">Transmembrane</keyword>
<feature type="domain" description="Acyltransferase 3" evidence="2">
    <location>
        <begin position="15"/>
        <end position="352"/>
    </location>
</feature>
<comment type="caution">
    <text evidence="3">The sequence shown here is derived from an EMBL/GenBank/DDBJ whole genome shotgun (WGS) entry which is preliminary data.</text>
</comment>
<dbReference type="RefSeq" id="WP_162337354.1">
    <property type="nucleotide sequence ID" value="NZ_JBHSRQ010000016.1"/>
</dbReference>
<evidence type="ECO:0000313" key="3">
    <source>
        <dbReference type="EMBL" id="KAF1725635.1"/>
    </source>
</evidence>
<evidence type="ECO:0000256" key="1">
    <source>
        <dbReference type="SAM" id="Phobius"/>
    </source>
</evidence>
<feature type="transmembrane region" description="Helical" evidence="1">
    <location>
        <begin position="177"/>
        <end position="197"/>
    </location>
</feature>
<feature type="transmembrane region" description="Helical" evidence="1">
    <location>
        <begin position="96"/>
        <end position="113"/>
    </location>
</feature>
<gene>
    <name evidence="3" type="ORF">CSC78_07850</name>
</gene>
<feature type="transmembrane region" description="Helical" evidence="1">
    <location>
        <begin position="12"/>
        <end position="34"/>
    </location>
</feature>
<organism evidence="3 4">
    <name type="scientific">Pseudoxanthomonas japonensis</name>
    <dbReference type="NCBI Taxonomy" id="69284"/>
    <lineage>
        <taxon>Bacteria</taxon>
        <taxon>Pseudomonadati</taxon>
        <taxon>Pseudomonadota</taxon>
        <taxon>Gammaproteobacteria</taxon>
        <taxon>Lysobacterales</taxon>
        <taxon>Lysobacteraceae</taxon>
        <taxon>Pseudoxanthomonas</taxon>
    </lineage>
</organism>